<feature type="domain" description="Helicase C-terminal" evidence="1">
    <location>
        <begin position="1"/>
        <end position="59"/>
    </location>
</feature>
<accession>A0AAV8YAY7</accession>
<dbReference type="Gene3D" id="3.40.50.300">
    <property type="entry name" value="P-loop containing nucleotide triphosphate hydrolases"/>
    <property type="match status" value="2"/>
</dbReference>
<reference evidence="2" key="1">
    <citation type="journal article" date="2023" name="Insect Mol. Biol.">
        <title>Genome sequencing provides insights into the evolution of gene families encoding plant cell wall-degrading enzymes in longhorned beetles.</title>
        <authorList>
            <person name="Shin N.R."/>
            <person name="Okamura Y."/>
            <person name="Kirsch R."/>
            <person name="Pauchet Y."/>
        </authorList>
    </citation>
    <scope>NUCLEOTIDE SEQUENCE</scope>
    <source>
        <strain evidence="2">AMC_N1</strain>
    </source>
</reference>
<dbReference type="Proteomes" id="UP001162162">
    <property type="component" value="Unassembled WGS sequence"/>
</dbReference>
<dbReference type="InterPro" id="IPR001650">
    <property type="entry name" value="Helicase_C-like"/>
</dbReference>
<keyword evidence="3" id="KW-1185">Reference proteome</keyword>
<organism evidence="2 3">
    <name type="scientific">Aromia moschata</name>
    <dbReference type="NCBI Taxonomy" id="1265417"/>
    <lineage>
        <taxon>Eukaryota</taxon>
        <taxon>Metazoa</taxon>
        <taxon>Ecdysozoa</taxon>
        <taxon>Arthropoda</taxon>
        <taxon>Hexapoda</taxon>
        <taxon>Insecta</taxon>
        <taxon>Pterygota</taxon>
        <taxon>Neoptera</taxon>
        <taxon>Endopterygota</taxon>
        <taxon>Coleoptera</taxon>
        <taxon>Polyphaga</taxon>
        <taxon>Cucujiformia</taxon>
        <taxon>Chrysomeloidea</taxon>
        <taxon>Cerambycidae</taxon>
        <taxon>Cerambycinae</taxon>
        <taxon>Callichromatini</taxon>
        <taxon>Aromia</taxon>
    </lineage>
</organism>
<evidence type="ECO:0000313" key="2">
    <source>
        <dbReference type="EMBL" id="KAJ8948780.1"/>
    </source>
</evidence>
<evidence type="ECO:0000259" key="1">
    <source>
        <dbReference type="SMART" id="SM00490"/>
    </source>
</evidence>
<proteinExistence type="predicted"/>
<dbReference type="Pfam" id="PF16087">
    <property type="entry name" value="DUF4817"/>
    <property type="match status" value="1"/>
</dbReference>
<dbReference type="InterPro" id="IPR027417">
    <property type="entry name" value="P-loop_NTPase"/>
</dbReference>
<dbReference type="SMART" id="SM00490">
    <property type="entry name" value="HELICc"/>
    <property type="match status" value="1"/>
</dbReference>
<dbReference type="CDD" id="cd18787">
    <property type="entry name" value="SF2_C_DEAD"/>
    <property type="match status" value="1"/>
</dbReference>
<name>A0AAV8YAY7_9CUCU</name>
<dbReference type="EMBL" id="JAPWTK010000130">
    <property type="protein sequence ID" value="KAJ8948780.1"/>
    <property type="molecule type" value="Genomic_DNA"/>
</dbReference>
<comment type="caution">
    <text evidence="2">The sequence shown here is derived from an EMBL/GenBank/DDBJ whole genome shotgun (WGS) entry which is preliminary data.</text>
</comment>
<dbReference type="SUPFAM" id="SSF52540">
    <property type="entry name" value="P-loop containing nucleoside triphosphate hydrolases"/>
    <property type="match status" value="1"/>
</dbReference>
<dbReference type="InterPro" id="IPR032135">
    <property type="entry name" value="DUF4817"/>
</dbReference>
<sequence length="213" mass="24248">MIRRYGWPAVCMHGDKSQQERDYVLGEFRNGKSSILIATDVAARGLDYIHRIGRTARSESTGTSYAFFTPSNYRQAKDLILVLTEANQVINPKLSEMANRSGSYGDEPYAGPVQEGKGAGMRAGSERMRILVIMAEWTGQHRAFMIEAYFKANDSYTLARRRFCNRFDIRRIADAPSANLVKSWEILVSLYLECMVEIWALVNIIKQLMYTKP</sequence>
<dbReference type="AlphaFoldDB" id="A0AAV8YAY7"/>
<protein>
    <recommendedName>
        <fullName evidence="1">Helicase C-terminal domain-containing protein</fullName>
    </recommendedName>
</protein>
<dbReference type="Pfam" id="PF00271">
    <property type="entry name" value="Helicase_C"/>
    <property type="match status" value="1"/>
</dbReference>
<dbReference type="PANTHER" id="PTHR47958">
    <property type="entry name" value="ATP-DEPENDENT RNA HELICASE DBP3"/>
    <property type="match status" value="1"/>
</dbReference>
<gene>
    <name evidence="2" type="ORF">NQ318_022911</name>
</gene>
<evidence type="ECO:0000313" key="3">
    <source>
        <dbReference type="Proteomes" id="UP001162162"/>
    </source>
</evidence>